<comment type="caution">
    <text evidence="2">The sequence shown here is derived from an EMBL/GenBank/DDBJ whole genome shotgun (WGS) entry which is preliminary data.</text>
</comment>
<dbReference type="InterPro" id="IPR008658">
    <property type="entry name" value="KAP3"/>
</dbReference>
<dbReference type="EMBL" id="CAXLJM020000170">
    <property type="protein sequence ID" value="CAL8148384.1"/>
    <property type="molecule type" value="Genomic_DNA"/>
</dbReference>
<sequence length="340" mass="38823">MKIVRNVVETRPSTIIDQQAGHIAKAVVEVNSLDFALECVGTLANLNSNEVNFPELLKKNRLVVWFKRQIMNYVNRTNMIDMSYQLKTAILEVILLLSNICRNEDGARLVVGEGFIDQILIRLLHSEHTDPQVIQQIVYLFNVCCQHESIASFLAAKTQFPQEFMSFAISIGGRVRVQCDATLHKLAEFDENWHETVMEHEFLIYNEKWTTVISEQGEGDASGLSAEVGSRNPYEQQIFQEILEGRRIEILDDDEDDDDMGRPSSGDLTSLLDDSSTTDEDSSFYNIFSSADSTLFGDGKFETKSTSTSTHFLDLYRDYREQFGDDRARAHSKDWQFFLN</sequence>
<evidence type="ECO:0000313" key="3">
    <source>
        <dbReference type="Proteomes" id="UP001642540"/>
    </source>
</evidence>
<dbReference type="InterPro" id="IPR011989">
    <property type="entry name" value="ARM-like"/>
</dbReference>
<dbReference type="SUPFAM" id="SSF48371">
    <property type="entry name" value="ARM repeat"/>
    <property type="match status" value="1"/>
</dbReference>
<organism evidence="2 3">
    <name type="scientific">Orchesella dallaii</name>
    <dbReference type="NCBI Taxonomy" id="48710"/>
    <lineage>
        <taxon>Eukaryota</taxon>
        <taxon>Metazoa</taxon>
        <taxon>Ecdysozoa</taxon>
        <taxon>Arthropoda</taxon>
        <taxon>Hexapoda</taxon>
        <taxon>Collembola</taxon>
        <taxon>Entomobryomorpha</taxon>
        <taxon>Entomobryoidea</taxon>
        <taxon>Orchesellidae</taxon>
        <taxon>Orchesellinae</taxon>
        <taxon>Orchesella</taxon>
    </lineage>
</organism>
<keyword evidence="3" id="KW-1185">Reference proteome</keyword>
<dbReference type="InterPro" id="IPR016024">
    <property type="entry name" value="ARM-type_fold"/>
</dbReference>
<evidence type="ECO:0008006" key="4">
    <source>
        <dbReference type="Google" id="ProtNLM"/>
    </source>
</evidence>
<dbReference type="Gene3D" id="1.25.10.10">
    <property type="entry name" value="Leucine-rich Repeat Variant"/>
    <property type="match status" value="1"/>
</dbReference>
<feature type="region of interest" description="Disordered" evidence="1">
    <location>
        <begin position="253"/>
        <end position="280"/>
    </location>
</feature>
<name>A0ABP1S9N2_9HEXA</name>
<dbReference type="Proteomes" id="UP001642540">
    <property type="component" value="Unassembled WGS sequence"/>
</dbReference>
<dbReference type="Pfam" id="PF05804">
    <property type="entry name" value="KAP"/>
    <property type="match status" value="1"/>
</dbReference>
<protein>
    <recommendedName>
        <fullName evidence="4">Kinesin-associated protein 3</fullName>
    </recommendedName>
</protein>
<evidence type="ECO:0000313" key="2">
    <source>
        <dbReference type="EMBL" id="CAL8148384.1"/>
    </source>
</evidence>
<proteinExistence type="predicted"/>
<gene>
    <name evidence="2" type="ORF">ODALV1_LOCUS31407</name>
</gene>
<evidence type="ECO:0000256" key="1">
    <source>
        <dbReference type="SAM" id="MobiDB-lite"/>
    </source>
</evidence>
<dbReference type="PANTHER" id="PTHR15605">
    <property type="entry name" value="KINESIN-ASSOCIATED PROTEINS"/>
    <property type="match status" value="1"/>
</dbReference>
<dbReference type="PANTHER" id="PTHR15605:SF2">
    <property type="entry name" value="KINESIN-ASSOCIATED PROTEIN 3"/>
    <property type="match status" value="1"/>
</dbReference>
<accession>A0ABP1S9N2</accession>
<reference evidence="2 3" key="1">
    <citation type="submission" date="2024-08" db="EMBL/GenBank/DDBJ databases">
        <authorList>
            <person name="Cucini C."/>
            <person name="Frati F."/>
        </authorList>
    </citation>
    <scope>NUCLEOTIDE SEQUENCE [LARGE SCALE GENOMIC DNA]</scope>
</reference>
<feature type="compositionally biased region" description="Low complexity" evidence="1">
    <location>
        <begin position="264"/>
        <end position="275"/>
    </location>
</feature>